<proteinExistence type="inferred from homology"/>
<dbReference type="PANTHER" id="PTHR16288">
    <property type="entry name" value="WD40 REPEAT PROTEIN 4"/>
    <property type="match status" value="1"/>
</dbReference>
<comment type="similarity">
    <text evidence="6">Belongs to the WD repeat TRM82 family.</text>
</comment>
<evidence type="ECO:0000256" key="1">
    <source>
        <dbReference type="ARBA" id="ARBA00004123"/>
    </source>
</evidence>
<feature type="region of interest" description="Disordered" evidence="8">
    <location>
        <begin position="543"/>
        <end position="581"/>
    </location>
</feature>
<comment type="subcellular location">
    <subcellularLocation>
        <location evidence="1 6">Nucleus</location>
    </subcellularLocation>
</comment>
<dbReference type="PROSITE" id="PS50082">
    <property type="entry name" value="WD_REPEATS_2"/>
    <property type="match status" value="2"/>
</dbReference>
<dbReference type="SMART" id="SM00320">
    <property type="entry name" value="WD40"/>
    <property type="match status" value="3"/>
</dbReference>
<dbReference type="PANTHER" id="PTHR16288:SF0">
    <property type="entry name" value="TRNA (GUANINE-N(7)-)-METHYLTRANSFERASE NON-CATALYTIC SUBUNIT WDR4"/>
    <property type="match status" value="1"/>
</dbReference>
<dbReference type="SUPFAM" id="SSF50978">
    <property type="entry name" value="WD40 repeat-like"/>
    <property type="match status" value="1"/>
</dbReference>
<dbReference type="PROSITE" id="PS50294">
    <property type="entry name" value="WD_REPEATS_REGION"/>
    <property type="match status" value="2"/>
</dbReference>
<feature type="region of interest" description="Disordered" evidence="8">
    <location>
        <begin position="253"/>
        <end position="279"/>
    </location>
</feature>
<evidence type="ECO:0000256" key="2">
    <source>
        <dbReference type="ARBA" id="ARBA00022574"/>
    </source>
</evidence>
<keyword evidence="4 6" id="KW-0677">Repeat</keyword>
<organism evidence="9 10">
    <name type="scientific">Kwoniella shivajii</name>
    <dbReference type="NCBI Taxonomy" id="564305"/>
    <lineage>
        <taxon>Eukaryota</taxon>
        <taxon>Fungi</taxon>
        <taxon>Dikarya</taxon>
        <taxon>Basidiomycota</taxon>
        <taxon>Agaricomycotina</taxon>
        <taxon>Tremellomycetes</taxon>
        <taxon>Tremellales</taxon>
        <taxon>Cryptococcaceae</taxon>
        <taxon>Kwoniella</taxon>
    </lineage>
</organism>
<evidence type="ECO:0000313" key="10">
    <source>
        <dbReference type="Proteomes" id="UP001329825"/>
    </source>
</evidence>
<sequence length="581" mass="63315">MSNLSFPPLALASSSNSLVVAAGSSVVLLDPSSSKVISSPSVDNRAHQNGLIRNIAVSHDGKLVVSAGEDKSLKVWDVEEEELKLRSTRTLIKKASHVSFGQDQSIIISDKVGDVFSYPLDPIPSDPSTSKIPMYSLVSDPSKNPESTYLLGHVSVVNCHVVSPDGKHLITADRDEHIRVSRYPKSYVIERYLFGHDGFVSALHIPPSQPSTLISGGGDASLRIWDWSNGTLLSKVDIYPSVLPHRKVRSYMRKNKSKSRIRKPEDSGETSGEGGREEEETFYTAPEGYILPSGQGVCIKKIDSLQFNGKTMILFFSEGAAALHSFILSSDTASSPIVHTQALPYPILDFSVLPNDHGQIVVSLDTAWNVLKKNPGPGIENRQEPISREELSDTEKEVLKDSFTIIQMGENGELSESSSSSIYISSSLPSALPITDVKTLSNLNLYPLLNILPRWPGLDDDPDDTPISIPGTPASEDAVSIAPTSMTSRTVSGIRKNYTAKELAQLNTKSLGRLKAAGVDIGNLLVQRQKKAKEENRKRLVEEKAKASLQQGMQPAKKNENGPEKKKKKVQIDEEDLANSS</sequence>
<keyword evidence="3 6" id="KW-0819">tRNA processing</keyword>
<protein>
    <recommendedName>
        <fullName evidence="11">Transfer RNA methyltransferase 82</fullName>
    </recommendedName>
</protein>
<evidence type="ECO:0000256" key="8">
    <source>
        <dbReference type="SAM" id="MobiDB-lite"/>
    </source>
</evidence>
<dbReference type="PROSITE" id="PS00678">
    <property type="entry name" value="WD_REPEATS_1"/>
    <property type="match status" value="1"/>
</dbReference>
<evidence type="ECO:0000256" key="3">
    <source>
        <dbReference type="ARBA" id="ARBA00022694"/>
    </source>
</evidence>
<reference evidence="9 10" key="1">
    <citation type="submission" date="2024-01" db="EMBL/GenBank/DDBJ databases">
        <title>Comparative genomics of Cryptococcus and Kwoniella reveals pathogenesis evolution and contrasting modes of karyotype evolution via chromosome fusion or intercentromeric recombination.</title>
        <authorList>
            <person name="Coelho M.A."/>
            <person name="David-Palma M."/>
            <person name="Shea T."/>
            <person name="Bowers K."/>
            <person name="McGinley-Smith S."/>
            <person name="Mohammad A.W."/>
            <person name="Gnirke A."/>
            <person name="Yurkov A.M."/>
            <person name="Nowrousian M."/>
            <person name="Sun S."/>
            <person name="Cuomo C.A."/>
            <person name="Heitman J."/>
        </authorList>
    </citation>
    <scope>NUCLEOTIDE SEQUENCE [LARGE SCALE GENOMIC DNA]</scope>
    <source>
        <strain evidence="9">CBS 11374</strain>
    </source>
</reference>
<evidence type="ECO:0000256" key="5">
    <source>
        <dbReference type="ARBA" id="ARBA00023242"/>
    </source>
</evidence>
<name>A0ABZ1D5C3_9TREE</name>
<dbReference type="InterPro" id="IPR001680">
    <property type="entry name" value="WD40_rpt"/>
</dbReference>
<dbReference type="InterPro" id="IPR036322">
    <property type="entry name" value="WD40_repeat_dom_sf"/>
</dbReference>
<dbReference type="InterPro" id="IPR019775">
    <property type="entry name" value="WD40_repeat_CS"/>
</dbReference>
<evidence type="ECO:0000256" key="7">
    <source>
        <dbReference type="PROSITE-ProRule" id="PRU00221"/>
    </source>
</evidence>
<accession>A0ABZ1D5C3</accession>
<dbReference type="RefSeq" id="XP_062793438.1">
    <property type="nucleotide sequence ID" value="XM_062937387.1"/>
</dbReference>
<evidence type="ECO:0000256" key="6">
    <source>
        <dbReference type="HAMAP-Rule" id="MF_03056"/>
    </source>
</evidence>
<evidence type="ECO:0000256" key="4">
    <source>
        <dbReference type="ARBA" id="ARBA00022737"/>
    </source>
</evidence>
<dbReference type="EMBL" id="CP141887">
    <property type="protein sequence ID" value="WRT68699.1"/>
    <property type="molecule type" value="Genomic_DNA"/>
</dbReference>
<keyword evidence="2 6" id="KW-0853">WD repeat</keyword>
<comment type="function">
    <text evidence="6">Required for the formation of N(7)-methylguanine at position 46 (m7G46) in tRNA. In the complex, it is required to stabilize and induce conformational changes of the catalytic subunit.</text>
</comment>
<dbReference type="Proteomes" id="UP001329825">
    <property type="component" value="Chromosome 7"/>
</dbReference>
<dbReference type="Pfam" id="PF00400">
    <property type="entry name" value="WD40"/>
    <property type="match status" value="3"/>
</dbReference>
<feature type="repeat" description="WD" evidence="7">
    <location>
        <begin position="193"/>
        <end position="235"/>
    </location>
</feature>
<dbReference type="HAMAP" id="MF_03056">
    <property type="entry name" value="TRM82"/>
    <property type="match status" value="1"/>
</dbReference>
<evidence type="ECO:0000313" key="9">
    <source>
        <dbReference type="EMBL" id="WRT68699.1"/>
    </source>
</evidence>
<dbReference type="InterPro" id="IPR028884">
    <property type="entry name" value="Trm82"/>
</dbReference>
<feature type="repeat" description="WD" evidence="7">
    <location>
        <begin position="45"/>
        <end position="86"/>
    </location>
</feature>
<dbReference type="InterPro" id="IPR015943">
    <property type="entry name" value="WD40/YVTN_repeat-like_dom_sf"/>
</dbReference>
<evidence type="ECO:0008006" key="11">
    <source>
        <dbReference type="Google" id="ProtNLM"/>
    </source>
</evidence>
<dbReference type="GeneID" id="87957809"/>
<gene>
    <name evidence="9" type="ORF">IL334_005679</name>
</gene>
<keyword evidence="5 6" id="KW-0539">Nucleus</keyword>
<dbReference type="Gene3D" id="2.130.10.10">
    <property type="entry name" value="YVTN repeat-like/Quinoprotein amine dehydrogenase"/>
    <property type="match status" value="2"/>
</dbReference>
<comment type="pathway">
    <text evidence="6">tRNA modification; N(7)-methylguanine-tRNA biosynthesis.</text>
</comment>
<keyword evidence="10" id="KW-1185">Reference proteome</keyword>